<proteinExistence type="predicted"/>
<dbReference type="AlphaFoldDB" id="A0A9J6RRG8"/>
<dbReference type="RefSeq" id="WP_258332824.1">
    <property type="nucleotide sequence ID" value="NZ_JAPTGG010000018.1"/>
</dbReference>
<reference evidence="1 2" key="1">
    <citation type="submission" date="2022-12" db="EMBL/GenBank/DDBJ databases">
        <title>Dasania phycosphaerae sp. nov., isolated from particulate material of the south coast of Korea.</title>
        <authorList>
            <person name="Jiang Y."/>
        </authorList>
    </citation>
    <scope>NUCLEOTIDE SEQUENCE [LARGE SCALE GENOMIC DNA]</scope>
    <source>
        <strain evidence="1 2">GY-19</strain>
    </source>
</reference>
<evidence type="ECO:0000313" key="1">
    <source>
        <dbReference type="EMBL" id="MCZ0866873.1"/>
    </source>
</evidence>
<comment type="caution">
    <text evidence="1">The sequence shown here is derived from an EMBL/GenBank/DDBJ whole genome shotgun (WGS) entry which is preliminary data.</text>
</comment>
<sequence length="133" mass="15247">MAWVNGYGYGKSLDLPHKNIFLVNDTLQGLRLLRSGRIDCFIDDLTDTNVTTKQMGLNVDDFHFEVINHRHLYPIFTNNARGKKLMAIYEEAMKAMVKSGELFRLYQTVDLNYREILDSSVAGLIYTEPAQAQ</sequence>
<organism evidence="1 2">
    <name type="scientific">Dasania phycosphaerae</name>
    <dbReference type="NCBI Taxonomy" id="2950436"/>
    <lineage>
        <taxon>Bacteria</taxon>
        <taxon>Pseudomonadati</taxon>
        <taxon>Pseudomonadota</taxon>
        <taxon>Gammaproteobacteria</taxon>
        <taxon>Cellvibrionales</taxon>
        <taxon>Spongiibacteraceae</taxon>
        <taxon>Dasania</taxon>
    </lineage>
</organism>
<name>A0A9J6RRG8_9GAMM</name>
<dbReference type="Proteomes" id="UP001069090">
    <property type="component" value="Unassembled WGS sequence"/>
</dbReference>
<accession>A0A9J6RRG8</accession>
<protein>
    <submittedName>
        <fullName evidence="1">Transporter substrate-binding domain-containing protein</fullName>
    </submittedName>
</protein>
<dbReference type="SUPFAM" id="SSF53850">
    <property type="entry name" value="Periplasmic binding protein-like II"/>
    <property type="match status" value="1"/>
</dbReference>
<keyword evidence="2" id="KW-1185">Reference proteome</keyword>
<dbReference type="EMBL" id="JAPTGG010000018">
    <property type="protein sequence ID" value="MCZ0866873.1"/>
    <property type="molecule type" value="Genomic_DNA"/>
</dbReference>
<gene>
    <name evidence="1" type="ORF">O0V09_16820</name>
</gene>
<evidence type="ECO:0000313" key="2">
    <source>
        <dbReference type="Proteomes" id="UP001069090"/>
    </source>
</evidence>